<name>A0A142CWV8_9EURY</name>
<evidence type="ECO:0000313" key="7">
    <source>
        <dbReference type="Proteomes" id="UP000073604"/>
    </source>
</evidence>
<dbReference type="PANTHER" id="PTHR43359:SF1">
    <property type="entry name" value="FORMATE HYDROGENLYASE SUBUNIT 4-RELATED"/>
    <property type="match status" value="1"/>
</dbReference>
<keyword evidence="2 5" id="KW-0812">Transmembrane</keyword>
<feature type="transmembrane region" description="Helical" evidence="5">
    <location>
        <begin position="100"/>
        <end position="121"/>
    </location>
</feature>
<comment type="subcellular location">
    <subcellularLocation>
        <location evidence="1">Membrane</location>
        <topology evidence="1">Multi-pass membrane protein</topology>
    </subcellularLocation>
</comment>
<evidence type="ECO:0000256" key="5">
    <source>
        <dbReference type="SAM" id="Phobius"/>
    </source>
</evidence>
<dbReference type="GO" id="GO:0005886">
    <property type="term" value="C:plasma membrane"/>
    <property type="evidence" value="ECO:0007669"/>
    <property type="project" value="TreeGrafter"/>
</dbReference>
<feature type="transmembrane region" description="Helical" evidence="5">
    <location>
        <begin position="172"/>
        <end position="194"/>
    </location>
</feature>
<dbReference type="InterPro" id="IPR001694">
    <property type="entry name" value="NADH_UbQ_OxRdtase_su1/FPO"/>
</dbReference>
<reference evidence="7" key="1">
    <citation type="submission" date="2016-03" db="EMBL/GenBank/DDBJ databases">
        <authorList>
            <person name="Oger P.M."/>
        </authorList>
    </citation>
    <scope>NUCLEOTIDE SEQUENCE [LARGE SCALE GENOMIC DNA]</scope>
    <source>
        <strain evidence="7">OG-1</strain>
    </source>
</reference>
<dbReference type="AlphaFoldDB" id="A0A142CWV8"/>
<keyword evidence="3 5" id="KW-1133">Transmembrane helix</keyword>
<gene>
    <name evidence="6" type="ORF">A0127_08835</name>
</gene>
<dbReference type="EMBL" id="CP014750">
    <property type="protein sequence ID" value="AMQ19260.1"/>
    <property type="molecule type" value="Genomic_DNA"/>
</dbReference>
<dbReference type="OrthoDB" id="15253at2157"/>
<keyword evidence="7" id="KW-1185">Reference proteome</keyword>
<dbReference type="STRING" id="53952.A0127_08835"/>
<proteinExistence type="predicted"/>
<feature type="transmembrane region" description="Helical" evidence="5">
    <location>
        <begin position="133"/>
        <end position="152"/>
    </location>
</feature>
<dbReference type="GeneID" id="27140650"/>
<dbReference type="InterPro" id="IPR052561">
    <property type="entry name" value="ComplexI_Subunit1"/>
</dbReference>
<evidence type="ECO:0000256" key="3">
    <source>
        <dbReference type="ARBA" id="ARBA00022989"/>
    </source>
</evidence>
<feature type="transmembrane region" description="Helical" evidence="5">
    <location>
        <begin position="253"/>
        <end position="270"/>
    </location>
</feature>
<dbReference type="PANTHER" id="PTHR43359">
    <property type="entry name" value="FORMATE HYDROGENLYASE SUBUNIT 4"/>
    <property type="match status" value="1"/>
</dbReference>
<dbReference type="KEGG" id="tpep:A0127_08835"/>
<feature type="transmembrane region" description="Helical" evidence="5">
    <location>
        <begin position="229"/>
        <end position="247"/>
    </location>
</feature>
<evidence type="ECO:0000313" key="6">
    <source>
        <dbReference type="EMBL" id="AMQ19260.1"/>
    </source>
</evidence>
<keyword evidence="4 5" id="KW-0472">Membrane</keyword>
<feature type="transmembrane region" description="Helical" evidence="5">
    <location>
        <begin position="66"/>
        <end position="88"/>
    </location>
</feature>
<feature type="transmembrane region" description="Helical" evidence="5">
    <location>
        <begin position="6"/>
        <end position="29"/>
    </location>
</feature>
<evidence type="ECO:0000256" key="4">
    <source>
        <dbReference type="ARBA" id="ARBA00023136"/>
    </source>
</evidence>
<dbReference type="RefSeq" id="WP_062390448.1">
    <property type="nucleotide sequence ID" value="NZ_CP014750.1"/>
</dbReference>
<organism evidence="6 7">
    <name type="scientific">Thermococcus peptonophilus</name>
    <dbReference type="NCBI Taxonomy" id="53952"/>
    <lineage>
        <taxon>Archaea</taxon>
        <taxon>Methanobacteriati</taxon>
        <taxon>Methanobacteriota</taxon>
        <taxon>Thermococci</taxon>
        <taxon>Thermococcales</taxon>
        <taxon>Thermococcaceae</taxon>
        <taxon>Thermococcus</taxon>
    </lineage>
</organism>
<accession>A0A142CWV8</accession>
<dbReference type="Proteomes" id="UP000073604">
    <property type="component" value="Chromosome"/>
</dbReference>
<evidence type="ECO:0000256" key="1">
    <source>
        <dbReference type="ARBA" id="ARBA00004141"/>
    </source>
</evidence>
<protein>
    <submittedName>
        <fullName evidence="6">NADH dehydrogenase</fullName>
    </submittedName>
</protein>
<evidence type="ECO:0000256" key="2">
    <source>
        <dbReference type="ARBA" id="ARBA00022692"/>
    </source>
</evidence>
<sequence>MIEVNWKLILETIGILIYATFMGFIFMGIERKAMARIQRRVGPPLWQPIIDTLKLLGKKESVSHGFIYDFGPVFALGATIAALLFIPIANFQLFSTNADLIVVAYLLEVPMLGIMLGAMSSGNPYSAVGVQRGLLTMVAMQLPYGLALIALIQHWGTFKLNEIVALQQAHGWSITVPALLLALIVFDIVFQAFLGLEPFDIITAPAEISMGPMVEYGGKHAALLFTQHAVQLFAETAFFAVLFLGGASNLLELLIKQIVVLFIAIFVASIYPRFTIDQAAKFFWKWPTIIGIIAVLLTM</sequence>
<dbReference type="Pfam" id="PF00146">
    <property type="entry name" value="NADHdh"/>
    <property type="match status" value="1"/>
</dbReference>